<name>A0A3L8PZS9_9GAMM</name>
<organism evidence="1 2">
    <name type="scientific">Parashewanella curva</name>
    <dbReference type="NCBI Taxonomy" id="2338552"/>
    <lineage>
        <taxon>Bacteria</taxon>
        <taxon>Pseudomonadati</taxon>
        <taxon>Pseudomonadota</taxon>
        <taxon>Gammaproteobacteria</taxon>
        <taxon>Alteromonadales</taxon>
        <taxon>Shewanellaceae</taxon>
        <taxon>Parashewanella</taxon>
    </lineage>
</organism>
<comment type="caution">
    <text evidence="1">The sequence shown here is derived from an EMBL/GenBank/DDBJ whole genome shotgun (WGS) entry which is preliminary data.</text>
</comment>
<evidence type="ECO:0000313" key="1">
    <source>
        <dbReference type="EMBL" id="RLV60966.1"/>
    </source>
</evidence>
<keyword evidence="2" id="KW-1185">Reference proteome</keyword>
<reference evidence="1 2" key="1">
    <citation type="submission" date="2018-09" db="EMBL/GenBank/DDBJ databases">
        <title>Phylogeny of the Shewanellaceae, and recommendation for two new genera, Pseudoshewanella and Parashewanella.</title>
        <authorList>
            <person name="Wang G."/>
        </authorList>
    </citation>
    <scope>NUCLEOTIDE SEQUENCE [LARGE SCALE GENOMIC DNA]</scope>
    <source>
        <strain evidence="1 2">C51</strain>
    </source>
</reference>
<proteinExistence type="predicted"/>
<protein>
    <submittedName>
        <fullName evidence="1">Uncharacterized protein</fullName>
    </submittedName>
</protein>
<dbReference type="AlphaFoldDB" id="A0A3L8PZS9"/>
<dbReference type="OrthoDB" id="7069394at2"/>
<evidence type="ECO:0000313" key="2">
    <source>
        <dbReference type="Proteomes" id="UP000281474"/>
    </source>
</evidence>
<dbReference type="RefSeq" id="WP_121837651.1">
    <property type="nucleotide sequence ID" value="NZ_ML014758.1"/>
</dbReference>
<dbReference type="EMBL" id="QZEI01000009">
    <property type="protein sequence ID" value="RLV60966.1"/>
    <property type="molecule type" value="Genomic_DNA"/>
</dbReference>
<sequence length="106" mass="12144">MHCKHGLILYGAYCIKCKRSFESDGVVCSEGQLKVGDKIKVIGKSTSDDQVNTVKEVLEVDGREEIVINKTRNYYFITQMLITGQSWAKQVQVINDEPENRHILRR</sequence>
<gene>
    <name evidence="1" type="ORF">D5018_03750</name>
</gene>
<accession>A0A3L8PZS9</accession>
<dbReference type="Proteomes" id="UP000281474">
    <property type="component" value="Unassembled WGS sequence"/>
</dbReference>